<dbReference type="InterPro" id="IPR009000">
    <property type="entry name" value="Transl_B-barrel_sf"/>
</dbReference>
<dbReference type="WBParaSite" id="jg21311">
    <property type="protein sequence ID" value="jg21311"/>
    <property type="gene ID" value="jg21311"/>
</dbReference>
<evidence type="ECO:0000256" key="1">
    <source>
        <dbReference type="ARBA" id="ARBA00006540"/>
    </source>
</evidence>
<reference evidence="5" key="1">
    <citation type="submission" date="2022-11" db="UniProtKB">
        <authorList>
            <consortium name="WormBaseParasite"/>
        </authorList>
    </citation>
    <scope>IDENTIFICATION</scope>
</reference>
<dbReference type="Pfam" id="PF00297">
    <property type="entry name" value="Ribosomal_L3"/>
    <property type="match status" value="3"/>
</dbReference>
<dbReference type="InterPro" id="IPR045077">
    <property type="entry name" value="L3_arc_euk"/>
</dbReference>
<dbReference type="GO" id="GO:0022625">
    <property type="term" value="C:cytosolic large ribosomal subunit"/>
    <property type="evidence" value="ECO:0007669"/>
    <property type="project" value="TreeGrafter"/>
</dbReference>
<dbReference type="Gene3D" id="3.30.1430.10">
    <property type="match status" value="1"/>
</dbReference>
<sequence>MIVYQSNNFQIAGFTPKKRSKRHLVVMSRAFPKDDPQSRFIMNLWIQGWYESYCRRCRQARIKGAQERGRRGCHHSGNSPDDCRCVVGYIETPRGPRPLKTVFAEHLAEDCKRRFYKTGESFFLAFPKYKSKRRAFTKYAKKWQDEESRLSLIHKNQEVLLLSPCHCSYSDEVDEASQQEDSYHGDPGLVNHRGRRLIGLRTTFENKDPCGKHLASGRNDRLHWRTRGKGFKGVTSRWHIRSFLARLTRVSARLLVSGPWHPSRVQFTVGRAASEGYHPQNRNQQKDLPHWESRCLTEPGKQNVPPNLISQSSRSTHGLDSLIIVVMNRGCCIGSKKRPITLRKSLVNQTKRFAYEKIALKWIDTSSKFGHGDSRRGLKEGIQEGKLKKNLIAEGN</sequence>
<keyword evidence="2" id="KW-0689">Ribosomal protein</keyword>
<dbReference type="AlphaFoldDB" id="A0A915DLF6"/>
<name>A0A915DLF6_9BILA</name>
<evidence type="ECO:0000313" key="4">
    <source>
        <dbReference type="Proteomes" id="UP000887574"/>
    </source>
</evidence>
<accession>A0A915DLF6</accession>
<dbReference type="SUPFAM" id="SSF50447">
    <property type="entry name" value="Translation proteins"/>
    <property type="match status" value="1"/>
</dbReference>
<dbReference type="Gene3D" id="2.40.30.10">
    <property type="entry name" value="Translation factors"/>
    <property type="match status" value="3"/>
</dbReference>
<keyword evidence="4" id="KW-1185">Reference proteome</keyword>
<organism evidence="4 5">
    <name type="scientific">Ditylenchus dipsaci</name>
    <dbReference type="NCBI Taxonomy" id="166011"/>
    <lineage>
        <taxon>Eukaryota</taxon>
        <taxon>Metazoa</taxon>
        <taxon>Ecdysozoa</taxon>
        <taxon>Nematoda</taxon>
        <taxon>Chromadorea</taxon>
        <taxon>Rhabditida</taxon>
        <taxon>Tylenchina</taxon>
        <taxon>Tylenchomorpha</taxon>
        <taxon>Sphaerularioidea</taxon>
        <taxon>Anguinidae</taxon>
        <taxon>Anguininae</taxon>
        <taxon>Ditylenchus</taxon>
    </lineage>
</organism>
<dbReference type="PANTHER" id="PTHR11363:SF5">
    <property type="entry name" value="LARGE RIBOSOMAL SUBUNIT PROTEIN UL3"/>
    <property type="match status" value="1"/>
</dbReference>
<proteinExistence type="inferred from homology"/>
<dbReference type="GO" id="GO:0003735">
    <property type="term" value="F:structural constituent of ribosome"/>
    <property type="evidence" value="ECO:0007669"/>
    <property type="project" value="InterPro"/>
</dbReference>
<protein>
    <submittedName>
        <fullName evidence="5">Uncharacterized protein</fullName>
    </submittedName>
</protein>
<dbReference type="Proteomes" id="UP000887574">
    <property type="component" value="Unplaced"/>
</dbReference>
<dbReference type="GO" id="GO:0006412">
    <property type="term" value="P:translation"/>
    <property type="evidence" value="ECO:0007669"/>
    <property type="project" value="InterPro"/>
</dbReference>
<evidence type="ECO:0000256" key="3">
    <source>
        <dbReference type="ARBA" id="ARBA00023274"/>
    </source>
</evidence>
<dbReference type="InterPro" id="IPR000597">
    <property type="entry name" value="Ribosomal_uL3"/>
</dbReference>
<dbReference type="PANTHER" id="PTHR11363">
    <property type="entry name" value="60S RIBOSOMAL PROTEIN L3-RELATED"/>
    <property type="match status" value="1"/>
</dbReference>
<dbReference type="Gene3D" id="4.10.960.10">
    <property type="entry name" value="Ribosomal protein L3, domain 3"/>
    <property type="match status" value="2"/>
</dbReference>
<evidence type="ECO:0000313" key="5">
    <source>
        <dbReference type="WBParaSite" id="jg21311"/>
    </source>
</evidence>
<keyword evidence="3" id="KW-0687">Ribonucleoprotein</keyword>
<comment type="similarity">
    <text evidence="1">Belongs to the universal ribosomal protein uL3 family.</text>
</comment>
<evidence type="ECO:0000256" key="2">
    <source>
        <dbReference type="ARBA" id="ARBA00022980"/>
    </source>
</evidence>
<dbReference type="GO" id="GO:0003723">
    <property type="term" value="F:RNA binding"/>
    <property type="evidence" value="ECO:0007669"/>
    <property type="project" value="TreeGrafter"/>
</dbReference>
<dbReference type="InterPro" id="IPR044892">
    <property type="entry name" value="Ribosomal_L3_dom_3_arc_sf"/>
</dbReference>